<feature type="region of interest" description="Disordered" evidence="1">
    <location>
        <begin position="1"/>
        <end position="70"/>
    </location>
</feature>
<evidence type="ECO:0000313" key="2">
    <source>
        <dbReference type="EnsemblPlants" id="EMT28367"/>
    </source>
</evidence>
<reference evidence="2" key="1">
    <citation type="submission" date="2015-06" db="UniProtKB">
        <authorList>
            <consortium name="EnsemblPlants"/>
        </authorList>
    </citation>
    <scope>IDENTIFICATION</scope>
</reference>
<evidence type="ECO:0000256" key="1">
    <source>
        <dbReference type="SAM" id="MobiDB-lite"/>
    </source>
</evidence>
<protein>
    <submittedName>
        <fullName evidence="2">Uncharacterized protein</fullName>
    </submittedName>
</protein>
<proteinExistence type="predicted"/>
<dbReference type="AlphaFoldDB" id="M8CLU3"/>
<dbReference type="EnsemblPlants" id="EMT28367">
    <property type="protein sequence ID" value="EMT28367"/>
    <property type="gene ID" value="F775_52661"/>
</dbReference>
<feature type="compositionally biased region" description="Pro residues" evidence="1">
    <location>
        <begin position="1"/>
        <end position="13"/>
    </location>
</feature>
<sequence length="181" mass="19281">MAPVPPPPPPPTPVVAHPPAAPAPTSPVGRSDRSPRTPAAPPGSNAFPELPRAARVPAPSPDHRRGGVVGREGKLAALPWFQREMGGLALQTIEALVPYIQDIRDPTNKIMSQWEKEISPTTGTARDLRLHQLHFAGAISPEEEFTLIPTGGSTCRAVAALAPKWLPAQGGYRDVTLLEEQ</sequence>
<organism evidence="2">
    <name type="scientific">Aegilops tauschii</name>
    <name type="common">Tausch's goatgrass</name>
    <name type="synonym">Aegilops squarrosa</name>
    <dbReference type="NCBI Taxonomy" id="37682"/>
    <lineage>
        <taxon>Eukaryota</taxon>
        <taxon>Viridiplantae</taxon>
        <taxon>Streptophyta</taxon>
        <taxon>Embryophyta</taxon>
        <taxon>Tracheophyta</taxon>
        <taxon>Spermatophyta</taxon>
        <taxon>Magnoliopsida</taxon>
        <taxon>Liliopsida</taxon>
        <taxon>Poales</taxon>
        <taxon>Poaceae</taxon>
        <taxon>BOP clade</taxon>
        <taxon>Pooideae</taxon>
        <taxon>Triticodae</taxon>
        <taxon>Triticeae</taxon>
        <taxon>Triticinae</taxon>
        <taxon>Aegilops</taxon>
    </lineage>
</organism>
<name>M8CLU3_AEGTA</name>
<accession>M8CLU3</accession>